<dbReference type="EMBL" id="LXJU01000003">
    <property type="protein sequence ID" value="OGE56704.1"/>
    <property type="molecule type" value="Genomic_DNA"/>
</dbReference>
<dbReference type="GO" id="GO:0000272">
    <property type="term" value="P:polysaccharide catabolic process"/>
    <property type="evidence" value="ECO:0007669"/>
    <property type="project" value="UniProtKB-KW"/>
</dbReference>
<keyword evidence="8 13" id="KW-1015">Disulfide bond</keyword>
<evidence type="ECO:0000256" key="2">
    <source>
        <dbReference type="ARBA" id="ARBA00004613"/>
    </source>
</evidence>
<name>A0A1F5LU32_PENAI</name>
<dbReference type="FunFam" id="3.20.20.70:FF:000197">
    <property type="entry name" value="Alpha-galactosidase"/>
    <property type="match status" value="1"/>
</dbReference>
<dbReference type="AlphaFoldDB" id="A0A1F5LU32"/>
<gene>
    <name evidence="16" type="ORF">PENARI_c003G00641</name>
</gene>
<comment type="caution">
    <text evidence="16">The sequence shown here is derived from an EMBL/GenBank/DDBJ whole genome shotgun (WGS) entry which is preliminary data.</text>
</comment>
<evidence type="ECO:0000256" key="12">
    <source>
        <dbReference type="ARBA" id="ARBA00023326"/>
    </source>
</evidence>
<keyword evidence="11 13" id="KW-0326">Glycosidase</keyword>
<dbReference type="Pfam" id="PF16499">
    <property type="entry name" value="Melibiase_2"/>
    <property type="match status" value="1"/>
</dbReference>
<dbReference type="STRING" id="1835702.A0A1F5LU32"/>
<evidence type="ECO:0000256" key="10">
    <source>
        <dbReference type="ARBA" id="ARBA00023277"/>
    </source>
</evidence>
<organism evidence="16 17">
    <name type="scientific">Penicillium arizonense</name>
    <dbReference type="NCBI Taxonomy" id="1835702"/>
    <lineage>
        <taxon>Eukaryota</taxon>
        <taxon>Fungi</taxon>
        <taxon>Dikarya</taxon>
        <taxon>Ascomycota</taxon>
        <taxon>Pezizomycotina</taxon>
        <taxon>Eurotiomycetes</taxon>
        <taxon>Eurotiomycetidae</taxon>
        <taxon>Eurotiales</taxon>
        <taxon>Aspergillaceae</taxon>
        <taxon>Penicillium</taxon>
    </lineage>
</organism>
<dbReference type="PRINTS" id="PR00740">
    <property type="entry name" value="GLHYDRLASE27"/>
</dbReference>
<evidence type="ECO:0000256" key="3">
    <source>
        <dbReference type="ARBA" id="ARBA00009743"/>
    </source>
</evidence>
<evidence type="ECO:0000256" key="9">
    <source>
        <dbReference type="ARBA" id="ARBA00023180"/>
    </source>
</evidence>
<evidence type="ECO:0000256" key="1">
    <source>
        <dbReference type="ARBA" id="ARBA00001255"/>
    </source>
</evidence>
<feature type="chain" id="PRO_5009519893" description="Alpha-galactosidase" evidence="14">
    <location>
        <begin position="18"/>
        <end position="667"/>
    </location>
</feature>
<evidence type="ECO:0000256" key="11">
    <source>
        <dbReference type="ARBA" id="ARBA00023295"/>
    </source>
</evidence>
<accession>A0A1F5LU32</accession>
<dbReference type="InterPro" id="IPR017853">
    <property type="entry name" value="GH"/>
</dbReference>
<dbReference type="GO" id="GO:0005576">
    <property type="term" value="C:extracellular region"/>
    <property type="evidence" value="ECO:0007669"/>
    <property type="project" value="UniProtKB-SubCell"/>
</dbReference>
<keyword evidence="17" id="KW-1185">Reference proteome</keyword>
<dbReference type="GeneID" id="34572774"/>
<dbReference type="SUPFAM" id="SSF51445">
    <property type="entry name" value="(Trans)glycosidases"/>
    <property type="match status" value="1"/>
</dbReference>
<evidence type="ECO:0000256" key="13">
    <source>
        <dbReference type="RuleBase" id="RU361168"/>
    </source>
</evidence>
<dbReference type="RefSeq" id="XP_022492131.1">
    <property type="nucleotide sequence ID" value="XM_022628040.1"/>
</dbReference>
<dbReference type="Pfam" id="PF17801">
    <property type="entry name" value="Melibiase_C"/>
    <property type="match status" value="1"/>
</dbReference>
<dbReference type="FunFam" id="2.60.40.1180:FF:000008">
    <property type="entry name" value="Alpha-galactosidase"/>
    <property type="match status" value="1"/>
</dbReference>
<keyword evidence="10" id="KW-0119">Carbohydrate metabolism</keyword>
<feature type="domain" description="Alpha galactosidase C-terminal" evidence="15">
    <location>
        <begin position="328"/>
        <end position="401"/>
    </location>
</feature>
<dbReference type="Proteomes" id="UP000177622">
    <property type="component" value="Unassembled WGS sequence"/>
</dbReference>
<keyword evidence="5" id="KW-0964">Secreted</keyword>
<sequence length="667" mass="71744">MLLNKLSLALLPFGTNAAILKPRLDDGVAGTPPMGWNTYNHYSCSPNEKIVRSNAKALVDLGLKKLGYRYVTTDCGWTVANRLANGSLTWNETLFPSGFPALGEYIHGLGLLFGVYEDAGIKTCTTGIEQAGSLDHEEQDAATFMSWNVDSLKYDNCYSDETTGYPNTNYAPSISPRLRYANMTKALAAQSRKVLFQICEWGLDFPALWAPSLGHTWRIGNDIIPAWRSIFRTLNQAVPQTSFAGRGQWPDLDMLEVGNNVFTTPEEQTHFSMWAILKSPLVIGAALKDDLTQISGASLSVLSNKDVIAFNQDSLGQSASLRRRWTEQAYEVWSGPLSGGRTVVALINWANEARDLTLNLPDVGLQTAGTAKDIWKGKTVSNVKTSYSSSVEAHGVMLLELRDTTPAGVYPSSKFGIRNGNTITFNSIYANTTSTNHTVSIVFSSAATTTGSLQLQSSSDTKSISIPVGKSAKSVSSPLSLVAGSLNEITIQSTTSIDSIRIESPSSTYYPCTSFTLSGSAALAKCGTGFCLPVGSKIGYIDGKSTARASVHATVSTLGTTNATSKYLEVDFINNDIALATSWGFGSNTRNMTITLNGGDPVRLEVPLTGRHSELFGPGLGWWDSSTMGIVVDGWKNGDNEVIIGNVAAGNVFQSYGADFVGLRLYN</sequence>
<keyword evidence="6 14" id="KW-0732">Signal</keyword>
<protein>
    <recommendedName>
        <fullName evidence="4 13">Alpha-galactosidase</fullName>
        <ecNumber evidence="4 13">3.2.1.22</ecNumber>
    </recommendedName>
    <alternativeName>
        <fullName evidence="13">Melibiase</fullName>
    </alternativeName>
</protein>
<keyword evidence="7 13" id="KW-0378">Hydrolase</keyword>
<evidence type="ECO:0000313" key="17">
    <source>
        <dbReference type="Proteomes" id="UP000177622"/>
    </source>
</evidence>
<evidence type="ECO:0000256" key="5">
    <source>
        <dbReference type="ARBA" id="ARBA00022525"/>
    </source>
</evidence>
<proteinExistence type="inferred from homology"/>
<dbReference type="InterPro" id="IPR013780">
    <property type="entry name" value="Glyco_hydro_b"/>
</dbReference>
<dbReference type="EC" id="3.2.1.22" evidence="4 13"/>
<comment type="similarity">
    <text evidence="3 13">Belongs to the glycosyl hydrolase 27 family.</text>
</comment>
<dbReference type="InterPro" id="IPR041233">
    <property type="entry name" value="Melibiase_C"/>
</dbReference>
<dbReference type="Gene3D" id="3.20.20.70">
    <property type="entry name" value="Aldolase class I"/>
    <property type="match status" value="1"/>
</dbReference>
<dbReference type="PANTHER" id="PTHR11452">
    <property type="entry name" value="ALPHA-GALACTOSIDASE/ALPHA-N-ACETYLGALACTOSAMINIDASE"/>
    <property type="match status" value="1"/>
</dbReference>
<comment type="catalytic activity">
    <reaction evidence="1 13">
        <text>Hydrolysis of terminal, non-reducing alpha-D-galactose residues in alpha-D-galactosides, including galactose oligosaccharides, galactomannans and galactolipids.</text>
        <dbReference type="EC" id="3.2.1.22"/>
    </reaction>
</comment>
<comment type="subcellular location">
    <subcellularLocation>
        <location evidence="2">Secreted</location>
    </subcellularLocation>
</comment>
<evidence type="ECO:0000259" key="15">
    <source>
        <dbReference type="Pfam" id="PF17801"/>
    </source>
</evidence>
<dbReference type="InterPro" id="IPR013785">
    <property type="entry name" value="Aldolase_TIM"/>
</dbReference>
<evidence type="ECO:0000256" key="7">
    <source>
        <dbReference type="ARBA" id="ARBA00022801"/>
    </source>
</evidence>
<evidence type="ECO:0000256" key="8">
    <source>
        <dbReference type="ARBA" id="ARBA00023157"/>
    </source>
</evidence>
<dbReference type="OrthoDB" id="5795902at2759"/>
<keyword evidence="12" id="KW-0624">Polysaccharide degradation</keyword>
<feature type="signal peptide" evidence="14">
    <location>
        <begin position="1"/>
        <end position="17"/>
    </location>
</feature>
<dbReference type="PANTHER" id="PTHR11452:SF75">
    <property type="entry name" value="ALPHA-GALACTOSIDASE MEL1"/>
    <property type="match status" value="1"/>
</dbReference>
<evidence type="ECO:0000256" key="4">
    <source>
        <dbReference type="ARBA" id="ARBA00012755"/>
    </source>
</evidence>
<evidence type="ECO:0000313" key="16">
    <source>
        <dbReference type="EMBL" id="OGE56704.1"/>
    </source>
</evidence>
<dbReference type="InterPro" id="IPR002241">
    <property type="entry name" value="Glyco_hydro_27"/>
</dbReference>
<dbReference type="Gene3D" id="2.60.40.1180">
    <property type="entry name" value="Golgi alpha-mannosidase II"/>
    <property type="match status" value="1"/>
</dbReference>
<evidence type="ECO:0000256" key="14">
    <source>
        <dbReference type="SAM" id="SignalP"/>
    </source>
</evidence>
<dbReference type="SUPFAM" id="SSF51011">
    <property type="entry name" value="Glycosyl hydrolase domain"/>
    <property type="match status" value="1"/>
</dbReference>
<keyword evidence="9" id="KW-0325">Glycoprotein</keyword>
<dbReference type="GO" id="GO:0004557">
    <property type="term" value="F:alpha-galactosidase activity"/>
    <property type="evidence" value="ECO:0007669"/>
    <property type="project" value="UniProtKB-EC"/>
</dbReference>
<dbReference type="CDD" id="cd14792">
    <property type="entry name" value="GH27"/>
    <property type="match status" value="1"/>
</dbReference>
<reference evidence="16 17" key="1">
    <citation type="journal article" date="2016" name="Sci. Rep.">
        <title>Penicillium arizonense, a new, genome sequenced fungal species, reveals a high chemical diversity in secreted metabolites.</title>
        <authorList>
            <person name="Grijseels S."/>
            <person name="Nielsen J.C."/>
            <person name="Randelovic M."/>
            <person name="Nielsen J."/>
            <person name="Nielsen K.F."/>
            <person name="Workman M."/>
            <person name="Frisvad J.C."/>
        </authorList>
    </citation>
    <scope>NUCLEOTIDE SEQUENCE [LARGE SCALE GENOMIC DNA]</scope>
    <source>
        <strain evidence="16 17">CBS 141311</strain>
    </source>
</reference>
<evidence type="ECO:0000256" key="6">
    <source>
        <dbReference type="ARBA" id="ARBA00022729"/>
    </source>
</evidence>